<gene>
    <name evidence="3" type="ORF">GCM10023196_057130</name>
</gene>
<proteinExistence type="predicted"/>
<keyword evidence="4" id="KW-1185">Reference proteome</keyword>
<protein>
    <submittedName>
        <fullName evidence="3">DUF1707 domain-containing protein</fullName>
    </submittedName>
</protein>
<dbReference type="EMBL" id="BAABHK010000008">
    <property type="protein sequence ID" value="GAA4630703.1"/>
    <property type="molecule type" value="Genomic_DNA"/>
</dbReference>
<comment type="caution">
    <text evidence="3">The sequence shown here is derived from an EMBL/GenBank/DDBJ whole genome shotgun (WGS) entry which is preliminary data.</text>
</comment>
<dbReference type="Pfam" id="PF08044">
    <property type="entry name" value="DUF1707"/>
    <property type="match status" value="1"/>
</dbReference>
<feature type="region of interest" description="Disordered" evidence="1">
    <location>
        <begin position="195"/>
        <end position="214"/>
    </location>
</feature>
<dbReference type="PANTHER" id="PTHR40763">
    <property type="entry name" value="MEMBRANE PROTEIN-RELATED"/>
    <property type="match status" value="1"/>
</dbReference>
<organism evidence="3 4">
    <name type="scientific">Actinoallomurus vinaceus</name>
    <dbReference type="NCBI Taxonomy" id="1080074"/>
    <lineage>
        <taxon>Bacteria</taxon>
        <taxon>Bacillati</taxon>
        <taxon>Actinomycetota</taxon>
        <taxon>Actinomycetes</taxon>
        <taxon>Streptosporangiales</taxon>
        <taxon>Thermomonosporaceae</taxon>
        <taxon>Actinoallomurus</taxon>
    </lineage>
</organism>
<dbReference type="InterPro" id="IPR012551">
    <property type="entry name" value="DUF1707_SHOCT-like"/>
</dbReference>
<reference evidence="4" key="1">
    <citation type="journal article" date="2019" name="Int. J. Syst. Evol. Microbiol.">
        <title>The Global Catalogue of Microorganisms (GCM) 10K type strain sequencing project: providing services to taxonomists for standard genome sequencing and annotation.</title>
        <authorList>
            <consortium name="The Broad Institute Genomics Platform"/>
            <consortium name="The Broad Institute Genome Sequencing Center for Infectious Disease"/>
            <person name="Wu L."/>
            <person name="Ma J."/>
        </authorList>
    </citation>
    <scope>NUCLEOTIDE SEQUENCE [LARGE SCALE GENOMIC DNA]</scope>
    <source>
        <strain evidence="4">JCM 17939</strain>
    </source>
</reference>
<evidence type="ECO:0000313" key="4">
    <source>
        <dbReference type="Proteomes" id="UP001501442"/>
    </source>
</evidence>
<sequence>MAMTNLPERRDMRISDAERDQVAAVLREAAGEGRLDFEELDERLTAVYAAKTFGDLEPITRDLPEPAARPAAAQGDRFGGTPGSRTFLGIMSGFQRKGAWVVPEELTAVAFWGGGQLDLREARFETRQVTIRAFAVMGGMEIIVPEDAEVHVNGIGIMGGFDHRASGVGSPGAPKIIITGFAFWGGVGVTRKASDAERRRKLEERQDGQRSIED</sequence>
<evidence type="ECO:0000259" key="2">
    <source>
        <dbReference type="Pfam" id="PF08044"/>
    </source>
</evidence>
<dbReference type="PANTHER" id="PTHR40763:SF4">
    <property type="entry name" value="DUF1707 DOMAIN-CONTAINING PROTEIN"/>
    <property type="match status" value="1"/>
</dbReference>
<dbReference type="Proteomes" id="UP001501442">
    <property type="component" value="Unassembled WGS sequence"/>
</dbReference>
<accession>A0ABP8UGX3</accession>
<evidence type="ECO:0000256" key="1">
    <source>
        <dbReference type="SAM" id="MobiDB-lite"/>
    </source>
</evidence>
<name>A0ABP8UGX3_9ACTN</name>
<feature type="domain" description="DUF1707" evidence="2">
    <location>
        <begin position="12"/>
        <end position="64"/>
    </location>
</feature>
<evidence type="ECO:0000313" key="3">
    <source>
        <dbReference type="EMBL" id="GAA4630703.1"/>
    </source>
</evidence>